<evidence type="ECO:0000256" key="1">
    <source>
        <dbReference type="SAM" id="MobiDB-lite"/>
    </source>
</evidence>
<protein>
    <submittedName>
        <fullName evidence="2">Uncharacterized protein</fullName>
    </submittedName>
</protein>
<dbReference type="Gramene" id="rna22427">
    <property type="protein sequence ID" value="RHN60179.1"/>
    <property type="gene ID" value="gene22427"/>
</dbReference>
<sequence length="168" mass="18630">MSHIRSLVNKANQKVVGQGSSSRKRNEQRDRTAEAWFPIRVTDELEEEEEVPLKRKRIAALDNGKQVQTQVVVPSKGVPPTGESLFQLPKVWSQSDRFGSQSSLYLGDSELKGIRDLGPAGRSREVTEGVVGAMRALEVVVFLNNSSMEEVVRSDMPLLVSGMGRPRK</sequence>
<dbReference type="Proteomes" id="UP000265566">
    <property type="component" value="Chromosome 4"/>
</dbReference>
<proteinExistence type="predicted"/>
<dbReference type="AlphaFoldDB" id="A0A396I3K2"/>
<comment type="caution">
    <text evidence="2">The sequence shown here is derived from an EMBL/GenBank/DDBJ whole genome shotgun (WGS) entry which is preliminary data.</text>
</comment>
<evidence type="ECO:0000313" key="2">
    <source>
        <dbReference type="EMBL" id="RHN60179.1"/>
    </source>
</evidence>
<reference evidence="3" key="1">
    <citation type="journal article" date="2018" name="Nat. Plants">
        <title>Whole-genome landscape of Medicago truncatula symbiotic genes.</title>
        <authorList>
            <person name="Pecrix Y."/>
            <person name="Staton S.E."/>
            <person name="Sallet E."/>
            <person name="Lelandais-Briere C."/>
            <person name="Moreau S."/>
            <person name="Carrere S."/>
            <person name="Blein T."/>
            <person name="Jardinaud M.F."/>
            <person name="Latrasse D."/>
            <person name="Zouine M."/>
            <person name="Zahm M."/>
            <person name="Kreplak J."/>
            <person name="Mayjonade B."/>
            <person name="Satge C."/>
            <person name="Perez M."/>
            <person name="Cauet S."/>
            <person name="Marande W."/>
            <person name="Chantry-Darmon C."/>
            <person name="Lopez-Roques C."/>
            <person name="Bouchez O."/>
            <person name="Berard A."/>
            <person name="Debelle F."/>
            <person name="Munos S."/>
            <person name="Bendahmane A."/>
            <person name="Berges H."/>
            <person name="Niebel A."/>
            <person name="Buitink J."/>
            <person name="Frugier F."/>
            <person name="Benhamed M."/>
            <person name="Crespi M."/>
            <person name="Gouzy J."/>
            <person name="Gamas P."/>
        </authorList>
    </citation>
    <scope>NUCLEOTIDE SEQUENCE [LARGE SCALE GENOMIC DNA]</scope>
    <source>
        <strain evidence="3">cv. Jemalong A17</strain>
    </source>
</reference>
<dbReference type="EMBL" id="PSQE01000004">
    <property type="protein sequence ID" value="RHN60179.1"/>
    <property type="molecule type" value="Genomic_DNA"/>
</dbReference>
<organism evidence="2 3">
    <name type="scientific">Medicago truncatula</name>
    <name type="common">Barrel medic</name>
    <name type="synonym">Medicago tribuloides</name>
    <dbReference type="NCBI Taxonomy" id="3880"/>
    <lineage>
        <taxon>Eukaryota</taxon>
        <taxon>Viridiplantae</taxon>
        <taxon>Streptophyta</taxon>
        <taxon>Embryophyta</taxon>
        <taxon>Tracheophyta</taxon>
        <taxon>Spermatophyta</taxon>
        <taxon>Magnoliopsida</taxon>
        <taxon>eudicotyledons</taxon>
        <taxon>Gunneridae</taxon>
        <taxon>Pentapetalae</taxon>
        <taxon>rosids</taxon>
        <taxon>fabids</taxon>
        <taxon>Fabales</taxon>
        <taxon>Fabaceae</taxon>
        <taxon>Papilionoideae</taxon>
        <taxon>50 kb inversion clade</taxon>
        <taxon>NPAAA clade</taxon>
        <taxon>Hologalegina</taxon>
        <taxon>IRL clade</taxon>
        <taxon>Trifolieae</taxon>
        <taxon>Medicago</taxon>
    </lineage>
</organism>
<evidence type="ECO:0000313" key="3">
    <source>
        <dbReference type="Proteomes" id="UP000265566"/>
    </source>
</evidence>
<name>A0A396I3K2_MEDTR</name>
<accession>A0A396I3K2</accession>
<feature type="region of interest" description="Disordered" evidence="1">
    <location>
        <begin position="1"/>
        <end position="32"/>
    </location>
</feature>
<gene>
    <name evidence="2" type="ORF">MtrunA17_Chr4g0022711</name>
</gene>